<keyword evidence="2" id="KW-1185">Reference proteome</keyword>
<accession>A0A917CUU2</accession>
<proteinExistence type="predicted"/>
<dbReference type="Proteomes" id="UP000644756">
    <property type="component" value="Unassembled WGS sequence"/>
</dbReference>
<protein>
    <submittedName>
        <fullName evidence="1">Uncharacterized protein</fullName>
    </submittedName>
</protein>
<gene>
    <name evidence="1" type="ORF">GCM10010916_16150</name>
</gene>
<comment type="caution">
    <text evidence="1">The sequence shown here is derived from an EMBL/GenBank/DDBJ whole genome shotgun (WGS) entry which is preliminary data.</text>
</comment>
<dbReference type="EMBL" id="BMGR01000004">
    <property type="protein sequence ID" value="GGF99666.1"/>
    <property type="molecule type" value="Genomic_DNA"/>
</dbReference>
<name>A0A917CUU2_9BACL</name>
<evidence type="ECO:0000313" key="2">
    <source>
        <dbReference type="Proteomes" id="UP000644756"/>
    </source>
</evidence>
<evidence type="ECO:0000313" key="1">
    <source>
        <dbReference type="EMBL" id="GGF99666.1"/>
    </source>
</evidence>
<reference evidence="1" key="1">
    <citation type="journal article" date="2014" name="Int. J. Syst. Evol. Microbiol.">
        <title>Complete genome sequence of Corynebacterium casei LMG S-19264T (=DSM 44701T), isolated from a smear-ripened cheese.</title>
        <authorList>
            <consortium name="US DOE Joint Genome Institute (JGI-PGF)"/>
            <person name="Walter F."/>
            <person name="Albersmeier A."/>
            <person name="Kalinowski J."/>
            <person name="Ruckert C."/>
        </authorList>
    </citation>
    <scope>NUCLEOTIDE SEQUENCE</scope>
    <source>
        <strain evidence="1">CGMCC 1.12987</strain>
    </source>
</reference>
<dbReference type="AlphaFoldDB" id="A0A917CUU2"/>
<sequence>MTQPEIQTIIDQLTHRSPLQRLSPLEAWDRALDDHIAELAAKAERNAVLALLSGLHLWNDSLDRSHTISQELSDATGSYWHGIMHRMEKDYSNAKYWFHQVGNHPAIMELGAEAAKWLSEADELELLTDSEQETIRSIVKGEKWDPYRFVDVVAASEGGRLSEASRGVLEQLQWLEMSSLIRYCAARAANAMNLQV</sequence>
<dbReference type="RefSeq" id="WP_188530542.1">
    <property type="nucleotide sequence ID" value="NZ_BMGR01000004.1"/>
</dbReference>
<organism evidence="1 2">
    <name type="scientific">Paenibacillus abyssi</name>
    <dbReference type="NCBI Taxonomy" id="1340531"/>
    <lineage>
        <taxon>Bacteria</taxon>
        <taxon>Bacillati</taxon>
        <taxon>Bacillota</taxon>
        <taxon>Bacilli</taxon>
        <taxon>Bacillales</taxon>
        <taxon>Paenibacillaceae</taxon>
        <taxon>Paenibacillus</taxon>
    </lineage>
</organism>
<reference evidence="1" key="2">
    <citation type="submission" date="2020-09" db="EMBL/GenBank/DDBJ databases">
        <authorList>
            <person name="Sun Q."/>
            <person name="Zhou Y."/>
        </authorList>
    </citation>
    <scope>NUCLEOTIDE SEQUENCE</scope>
    <source>
        <strain evidence="1">CGMCC 1.12987</strain>
    </source>
</reference>